<dbReference type="Proteomes" id="UP000887566">
    <property type="component" value="Unplaced"/>
</dbReference>
<dbReference type="GO" id="GO:0045259">
    <property type="term" value="C:proton-transporting ATP synthase complex"/>
    <property type="evidence" value="ECO:0007669"/>
    <property type="project" value="UniProtKB-KW"/>
</dbReference>
<evidence type="ECO:0000313" key="10">
    <source>
        <dbReference type="Proteomes" id="UP000887566"/>
    </source>
</evidence>
<evidence type="ECO:0000256" key="3">
    <source>
        <dbReference type="ARBA" id="ARBA00022448"/>
    </source>
</evidence>
<keyword evidence="4" id="KW-0138">CF(0)</keyword>
<evidence type="ECO:0000256" key="2">
    <source>
        <dbReference type="ARBA" id="ARBA00007346"/>
    </source>
</evidence>
<protein>
    <submittedName>
        <fullName evidence="11">ATP synthase-coupling factor 6, mitochondrial</fullName>
    </submittedName>
</protein>
<dbReference type="GO" id="GO:0005743">
    <property type="term" value="C:mitochondrial inner membrane"/>
    <property type="evidence" value="ECO:0007669"/>
    <property type="project" value="UniProtKB-SubCell"/>
</dbReference>
<sequence>MFRQALTVARVPTARLLSTSSPMAQVAQKTGDDPVQQLFVQKIREYGQKSKAAGGKMVDVTGEVEKSLRDELSRVARTFGIASAQEASSLPAFKFDSTVDVEPFRAFTDDEIQKRDAEDQKAAKAAAAKASAKAKALSAH</sequence>
<dbReference type="GO" id="GO:0015078">
    <property type="term" value="F:proton transmembrane transporter activity"/>
    <property type="evidence" value="ECO:0007669"/>
    <property type="project" value="InterPro"/>
</dbReference>
<dbReference type="PANTHER" id="PTHR12441:SF10">
    <property type="entry name" value="ATP SYNTHASE-COUPLING FACTOR 6, MITOCHONDRIAL"/>
    <property type="match status" value="1"/>
</dbReference>
<dbReference type="GO" id="GO:0015986">
    <property type="term" value="P:proton motive force-driven ATP synthesis"/>
    <property type="evidence" value="ECO:0007669"/>
    <property type="project" value="InterPro"/>
</dbReference>
<evidence type="ECO:0000256" key="6">
    <source>
        <dbReference type="ARBA" id="ARBA00022792"/>
    </source>
</evidence>
<organism evidence="10 11">
    <name type="scientific">Plectus sambesii</name>
    <dbReference type="NCBI Taxonomy" id="2011161"/>
    <lineage>
        <taxon>Eukaryota</taxon>
        <taxon>Metazoa</taxon>
        <taxon>Ecdysozoa</taxon>
        <taxon>Nematoda</taxon>
        <taxon>Chromadorea</taxon>
        <taxon>Plectida</taxon>
        <taxon>Plectina</taxon>
        <taxon>Plectoidea</taxon>
        <taxon>Plectidae</taxon>
        <taxon>Plectus</taxon>
    </lineage>
</organism>
<dbReference type="Gene3D" id="1.10.246.110">
    <property type="entry name" value="Mitochondrial ATP synthase-coupling factor 6"/>
    <property type="match status" value="1"/>
</dbReference>
<evidence type="ECO:0000313" key="11">
    <source>
        <dbReference type="WBParaSite" id="PSAMB.scaffold1272size33506.g12026.t1"/>
    </source>
</evidence>
<dbReference type="SUPFAM" id="SSF111357">
    <property type="entry name" value="Mitochondrial ATP synthase coupling factor 6"/>
    <property type="match status" value="1"/>
</dbReference>
<comment type="subcellular location">
    <subcellularLocation>
        <location evidence="1">Mitochondrion inner membrane</location>
    </subcellularLocation>
</comment>
<evidence type="ECO:0000256" key="5">
    <source>
        <dbReference type="ARBA" id="ARBA00022781"/>
    </source>
</evidence>
<dbReference type="InterPro" id="IPR008387">
    <property type="entry name" value="ATP_synth_f6_mt"/>
</dbReference>
<evidence type="ECO:0000256" key="7">
    <source>
        <dbReference type="ARBA" id="ARBA00023065"/>
    </source>
</evidence>
<keyword evidence="5" id="KW-0375">Hydrogen ion transport</keyword>
<keyword evidence="9" id="KW-0472">Membrane</keyword>
<accession>A0A914UUH6</accession>
<reference evidence="11" key="1">
    <citation type="submission" date="2022-11" db="UniProtKB">
        <authorList>
            <consortium name="WormBaseParasite"/>
        </authorList>
    </citation>
    <scope>IDENTIFICATION</scope>
</reference>
<dbReference type="AlphaFoldDB" id="A0A914UUH6"/>
<comment type="similarity">
    <text evidence="2">Belongs to the eukaryotic ATPase subunit F6 family.</text>
</comment>
<evidence type="ECO:0000256" key="8">
    <source>
        <dbReference type="ARBA" id="ARBA00023128"/>
    </source>
</evidence>
<dbReference type="PANTHER" id="PTHR12441">
    <property type="entry name" value="ATP SYNTHASE COUPLING FACTOR 6, MITOCHONDRIAL"/>
    <property type="match status" value="1"/>
</dbReference>
<keyword evidence="7" id="KW-0406">Ion transport</keyword>
<evidence type="ECO:0000256" key="9">
    <source>
        <dbReference type="ARBA" id="ARBA00023136"/>
    </source>
</evidence>
<dbReference type="WBParaSite" id="PSAMB.scaffold1272size33506.g12026.t1">
    <property type="protein sequence ID" value="PSAMB.scaffold1272size33506.g12026.t1"/>
    <property type="gene ID" value="PSAMB.scaffold1272size33506.g12026"/>
</dbReference>
<dbReference type="FunFam" id="1.10.246.110:FF:000001">
    <property type="entry name" value="ATP synthase-coupling factor 6, mitochondrial"/>
    <property type="match status" value="1"/>
</dbReference>
<dbReference type="InterPro" id="IPR036204">
    <property type="entry name" value="ATP_synth_f6_sf_mt"/>
</dbReference>
<evidence type="ECO:0000256" key="1">
    <source>
        <dbReference type="ARBA" id="ARBA00004273"/>
    </source>
</evidence>
<keyword evidence="10" id="KW-1185">Reference proteome</keyword>
<name>A0A914UUH6_9BILA</name>
<dbReference type="Pfam" id="PF05511">
    <property type="entry name" value="ATP-synt_F6"/>
    <property type="match status" value="1"/>
</dbReference>
<proteinExistence type="inferred from homology"/>
<keyword evidence="3" id="KW-0813">Transport</keyword>
<evidence type="ECO:0000256" key="4">
    <source>
        <dbReference type="ARBA" id="ARBA00022547"/>
    </source>
</evidence>
<keyword evidence="8" id="KW-0496">Mitochondrion</keyword>
<keyword evidence="6" id="KW-0999">Mitochondrion inner membrane</keyword>